<dbReference type="OrthoDB" id="292693at2759"/>
<gene>
    <name evidence="5" type="ORF">PNOK_0401900</name>
</gene>
<evidence type="ECO:0000256" key="3">
    <source>
        <dbReference type="ARBA" id="ARBA00024947"/>
    </source>
</evidence>
<sequence length="252" mass="28315">MRFGYFLLGHRSILLSGRASLAQCRRNNGIRTFFGVPDLSSLSPFSNNKSPEGGGDEQKYQERKVLPYSQKQLYDLVADVDNYYRFVPYCVESKVLTSKPVTSNVTHNTIVKKDARLTVGFLAFKESYVSEVICRPYESVKAVAASDTPLFKKLTTTWRFNPTNKIPPQPSKTGSVSTDPYDQGPTLLSIDLEFAFSNPLYAAVSSTFFKQVSSMMVEAFENRCIEVYGRGGNTYWFGAFMLRVAYVVKSAK</sequence>
<dbReference type="GO" id="GO:0048039">
    <property type="term" value="F:ubiquinone binding"/>
    <property type="evidence" value="ECO:0007669"/>
    <property type="project" value="InterPro"/>
</dbReference>
<dbReference type="PANTHER" id="PTHR12901">
    <property type="entry name" value="SPERM PROTEIN HOMOLOG"/>
    <property type="match status" value="1"/>
</dbReference>
<dbReference type="Proteomes" id="UP000217199">
    <property type="component" value="Unassembled WGS sequence"/>
</dbReference>
<evidence type="ECO:0000313" key="5">
    <source>
        <dbReference type="EMBL" id="PAV21392.1"/>
    </source>
</evidence>
<dbReference type="InterPro" id="IPR044996">
    <property type="entry name" value="COQ10-like"/>
</dbReference>
<dbReference type="CDD" id="cd07813">
    <property type="entry name" value="COQ10p_like"/>
    <property type="match status" value="1"/>
</dbReference>
<accession>A0A286UP93</accession>
<dbReference type="Pfam" id="PF03364">
    <property type="entry name" value="Polyketide_cyc"/>
    <property type="match status" value="1"/>
</dbReference>
<reference evidence="5 6" key="1">
    <citation type="journal article" date="2017" name="Mol. Ecol.">
        <title>Comparative and population genomic landscape of Phellinus noxius: A hypervariable fungus causing root rot in trees.</title>
        <authorList>
            <person name="Chung C.L."/>
            <person name="Lee T.J."/>
            <person name="Akiba M."/>
            <person name="Lee H.H."/>
            <person name="Kuo T.H."/>
            <person name="Liu D."/>
            <person name="Ke H.M."/>
            <person name="Yokoi T."/>
            <person name="Roa M.B."/>
            <person name="Lu M.J."/>
            <person name="Chang Y.Y."/>
            <person name="Ann P.J."/>
            <person name="Tsai J.N."/>
            <person name="Chen C.Y."/>
            <person name="Tzean S.S."/>
            <person name="Ota Y."/>
            <person name="Hattori T."/>
            <person name="Sahashi N."/>
            <person name="Liou R.F."/>
            <person name="Kikuchi T."/>
            <person name="Tsai I.J."/>
        </authorList>
    </citation>
    <scope>NUCLEOTIDE SEQUENCE [LARGE SCALE GENOMIC DNA]</scope>
    <source>
        <strain evidence="5 6">FFPRI411160</strain>
    </source>
</reference>
<dbReference type="AlphaFoldDB" id="A0A286UP93"/>
<dbReference type="InterPro" id="IPR005031">
    <property type="entry name" value="COQ10_START"/>
</dbReference>
<evidence type="ECO:0000313" key="6">
    <source>
        <dbReference type="Proteomes" id="UP000217199"/>
    </source>
</evidence>
<evidence type="ECO:0000256" key="1">
    <source>
        <dbReference type="ARBA" id="ARBA00006885"/>
    </source>
</evidence>
<organism evidence="5 6">
    <name type="scientific">Pyrrhoderma noxium</name>
    <dbReference type="NCBI Taxonomy" id="2282107"/>
    <lineage>
        <taxon>Eukaryota</taxon>
        <taxon>Fungi</taxon>
        <taxon>Dikarya</taxon>
        <taxon>Basidiomycota</taxon>
        <taxon>Agaricomycotina</taxon>
        <taxon>Agaricomycetes</taxon>
        <taxon>Hymenochaetales</taxon>
        <taxon>Hymenochaetaceae</taxon>
        <taxon>Pyrrhoderma</taxon>
    </lineage>
</organism>
<dbReference type="STRING" id="2282107.A0A286UP93"/>
<comment type="similarity">
    <text evidence="1">Belongs to the COQ10 family.</text>
</comment>
<keyword evidence="6" id="KW-1185">Reference proteome</keyword>
<evidence type="ECO:0000256" key="2">
    <source>
        <dbReference type="ARBA" id="ARBA00011814"/>
    </source>
</evidence>
<dbReference type="PANTHER" id="PTHR12901:SF10">
    <property type="entry name" value="COENZYME Q-BINDING PROTEIN COQ10, MITOCHONDRIAL"/>
    <property type="match status" value="1"/>
</dbReference>
<dbReference type="SUPFAM" id="SSF55961">
    <property type="entry name" value="Bet v1-like"/>
    <property type="match status" value="1"/>
</dbReference>
<evidence type="ECO:0000259" key="4">
    <source>
        <dbReference type="Pfam" id="PF03364"/>
    </source>
</evidence>
<protein>
    <submittedName>
        <fullName evidence="5">Polyketide cyclase dehydrase and lipid transporter</fullName>
    </submittedName>
</protein>
<dbReference type="InParanoid" id="A0A286UP93"/>
<name>A0A286UP93_9AGAM</name>
<dbReference type="GO" id="GO:0045333">
    <property type="term" value="P:cellular respiration"/>
    <property type="evidence" value="ECO:0007669"/>
    <property type="project" value="InterPro"/>
</dbReference>
<dbReference type="Gene3D" id="3.30.530.20">
    <property type="match status" value="1"/>
</dbReference>
<dbReference type="GO" id="GO:0005739">
    <property type="term" value="C:mitochondrion"/>
    <property type="evidence" value="ECO:0007669"/>
    <property type="project" value="TreeGrafter"/>
</dbReference>
<dbReference type="InterPro" id="IPR023393">
    <property type="entry name" value="START-like_dom_sf"/>
</dbReference>
<comment type="subunit">
    <text evidence="2">Interacts with coenzyme Q.</text>
</comment>
<proteinExistence type="inferred from homology"/>
<feature type="domain" description="Coenzyme Q-binding protein COQ10 START" evidence="4">
    <location>
        <begin position="66"/>
        <end position="221"/>
    </location>
</feature>
<dbReference type="FunCoup" id="A0A286UP93">
    <property type="interactions" value="173"/>
</dbReference>
<comment type="function">
    <text evidence="3">Required for the function of coenzyme Q in the respiratory chain. May serve as a chaperone or may be involved in the transport of Q6 from its site of synthesis to the catalytic sites of the respiratory complexes.</text>
</comment>
<comment type="caution">
    <text evidence="5">The sequence shown here is derived from an EMBL/GenBank/DDBJ whole genome shotgun (WGS) entry which is preliminary data.</text>
</comment>
<dbReference type="EMBL" id="NBII01000003">
    <property type="protein sequence ID" value="PAV21392.1"/>
    <property type="molecule type" value="Genomic_DNA"/>
</dbReference>